<dbReference type="PANTHER" id="PTHR23076">
    <property type="entry name" value="METALLOPROTEASE M41 FTSH"/>
    <property type="match status" value="1"/>
</dbReference>
<dbReference type="AlphaFoldDB" id="A0A1E7FWI7"/>
<dbReference type="InterPro" id="IPR003593">
    <property type="entry name" value="AAA+_ATPase"/>
</dbReference>
<dbReference type="InterPro" id="IPR037219">
    <property type="entry name" value="Peptidase_M41-like"/>
</dbReference>
<dbReference type="GO" id="GO:0046872">
    <property type="term" value="F:metal ion binding"/>
    <property type="evidence" value="ECO:0007669"/>
    <property type="project" value="UniProtKB-KW"/>
</dbReference>
<dbReference type="GO" id="GO:0005524">
    <property type="term" value="F:ATP binding"/>
    <property type="evidence" value="ECO:0007669"/>
    <property type="project" value="UniProtKB-KW"/>
</dbReference>
<keyword evidence="11" id="KW-0482">Metalloprotease</keyword>
<dbReference type="SMART" id="SM00382">
    <property type="entry name" value="AAA"/>
    <property type="match status" value="1"/>
</dbReference>
<comment type="subcellular location">
    <subcellularLocation>
        <location evidence="2">Mitochondrion</location>
    </subcellularLocation>
</comment>
<dbReference type="GO" id="GO:0005739">
    <property type="term" value="C:mitochondrion"/>
    <property type="evidence" value="ECO:0007669"/>
    <property type="project" value="UniProtKB-SubCell"/>
</dbReference>
<evidence type="ECO:0000256" key="14">
    <source>
        <dbReference type="SAM" id="MobiDB-lite"/>
    </source>
</evidence>
<feature type="domain" description="AAA+ ATPase" evidence="15">
    <location>
        <begin position="52"/>
        <end position="188"/>
    </location>
</feature>
<dbReference type="Gene3D" id="1.20.58.760">
    <property type="entry name" value="Peptidase M41"/>
    <property type="match status" value="1"/>
</dbReference>
<organism evidence="16 17">
    <name type="scientific">Fragilariopsis cylindrus CCMP1102</name>
    <dbReference type="NCBI Taxonomy" id="635003"/>
    <lineage>
        <taxon>Eukaryota</taxon>
        <taxon>Sar</taxon>
        <taxon>Stramenopiles</taxon>
        <taxon>Ochrophyta</taxon>
        <taxon>Bacillariophyta</taxon>
        <taxon>Bacillariophyceae</taxon>
        <taxon>Bacillariophycidae</taxon>
        <taxon>Bacillariales</taxon>
        <taxon>Bacillariaceae</taxon>
        <taxon>Fragilariopsis</taxon>
    </lineage>
</organism>
<evidence type="ECO:0000256" key="11">
    <source>
        <dbReference type="ARBA" id="ARBA00023049"/>
    </source>
</evidence>
<keyword evidence="17" id="KW-1185">Reference proteome</keyword>
<dbReference type="GO" id="GO:0006508">
    <property type="term" value="P:proteolysis"/>
    <property type="evidence" value="ECO:0007669"/>
    <property type="project" value="UniProtKB-KW"/>
</dbReference>
<keyword evidence="5" id="KW-0645">Protease</keyword>
<keyword evidence="12" id="KW-0496">Mitochondrion</keyword>
<comment type="similarity">
    <text evidence="13">Belongs to the AAA ATPase family.</text>
</comment>
<comment type="similarity">
    <text evidence="4">In the N-terminal section; belongs to the AAA ATPase family.</text>
</comment>
<dbReference type="PANTHER" id="PTHR23076:SF97">
    <property type="entry name" value="ATP-DEPENDENT ZINC METALLOPROTEASE YME1L1"/>
    <property type="match status" value="1"/>
</dbReference>
<dbReference type="Pfam" id="PF01434">
    <property type="entry name" value="Peptidase_M41"/>
    <property type="match status" value="1"/>
</dbReference>
<dbReference type="Pfam" id="PF00004">
    <property type="entry name" value="AAA"/>
    <property type="match status" value="1"/>
</dbReference>
<name>A0A1E7FWI7_9STRA</name>
<dbReference type="GO" id="GO:0004176">
    <property type="term" value="F:ATP-dependent peptidase activity"/>
    <property type="evidence" value="ECO:0007669"/>
    <property type="project" value="InterPro"/>
</dbReference>
<comment type="cofactor">
    <cofactor evidence="1">
        <name>Zn(2+)</name>
        <dbReference type="ChEBI" id="CHEBI:29105"/>
    </cofactor>
</comment>
<evidence type="ECO:0000256" key="8">
    <source>
        <dbReference type="ARBA" id="ARBA00022801"/>
    </source>
</evidence>
<dbReference type="InterPro" id="IPR003959">
    <property type="entry name" value="ATPase_AAA_core"/>
</dbReference>
<evidence type="ECO:0000313" key="16">
    <source>
        <dbReference type="EMBL" id="OEU22512.1"/>
    </source>
</evidence>
<dbReference type="CDD" id="cd19501">
    <property type="entry name" value="RecA-like_FtsH"/>
    <property type="match status" value="1"/>
</dbReference>
<dbReference type="FunFam" id="3.40.50.300:FF:000175">
    <property type="entry name" value="ATP-dependent zinc metalloprotease FTSH 4"/>
    <property type="match status" value="1"/>
</dbReference>
<dbReference type="SUPFAM" id="SSF52540">
    <property type="entry name" value="P-loop containing nucleoside triphosphate hydrolases"/>
    <property type="match status" value="1"/>
</dbReference>
<dbReference type="SUPFAM" id="SSF140990">
    <property type="entry name" value="FtsH protease domain-like"/>
    <property type="match status" value="1"/>
</dbReference>
<dbReference type="FunFam" id="1.20.58.760:FF:000002">
    <property type="entry name" value="ATP-dependent zinc metalloprotease FtsH"/>
    <property type="match status" value="1"/>
</dbReference>
<dbReference type="Proteomes" id="UP000095751">
    <property type="component" value="Unassembled WGS sequence"/>
</dbReference>
<keyword evidence="8" id="KW-0378">Hydrolase</keyword>
<evidence type="ECO:0000256" key="9">
    <source>
        <dbReference type="ARBA" id="ARBA00022833"/>
    </source>
</evidence>
<dbReference type="Pfam" id="PF17862">
    <property type="entry name" value="AAA_lid_3"/>
    <property type="match status" value="1"/>
</dbReference>
<dbReference type="PROSITE" id="PS00674">
    <property type="entry name" value="AAA"/>
    <property type="match status" value="1"/>
</dbReference>
<dbReference type="GO" id="GO:0016887">
    <property type="term" value="F:ATP hydrolysis activity"/>
    <property type="evidence" value="ECO:0007669"/>
    <property type="project" value="InterPro"/>
</dbReference>
<evidence type="ECO:0000256" key="7">
    <source>
        <dbReference type="ARBA" id="ARBA00022741"/>
    </source>
</evidence>
<evidence type="ECO:0000256" key="3">
    <source>
        <dbReference type="ARBA" id="ARBA00010044"/>
    </source>
</evidence>
<evidence type="ECO:0000256" key="2">
    <source>
        <dbReference type="ARBA" id="ARBA00004173"/>
    </source>
</evidence>
<evidence type="ECO:0000256" key="6">
    <source>
        <dbReference type="ARBA" id="ARBA00022723"/>
    </source>
</evidence>
<dbReference type="InterPro" id="IPR041569">
    <property type="entry name" value="AAA_lid_3"/>
</dbReference>
<feature type="compositionally biased region" description="Basic and acidic residues" evidence="14">
    <location>
        <begin position="476"/>
        <end position="494"/>
    </location>
</feature>
<accession>A0A1E7FWI7</accession>
<feature type="region of interest" description="Disordered" evidence="14">
    <location>
        <begin position="457"/>
        <end position="494"/>
    </location>
</feature>
<dbReference type="InParanoid" id="A0A1E7FWI7"/>
<dbReference type="Gene3D" id="3.40.50.300">
    <property type="entry name" value="P-loop containing nucleotide triphosphate hydrolases"/>
    <property type="match status" value="1"/>
</dbReference>
<sequence length="494" mass="53218">MNSGSKHIQEAQDDTGVRFDDVRGVDEALAELQEIVMYLKNPSKFTRLGGKLPRGLLLTGQPGTGKTLLAKAIAGEADVPFFFSSGSQFEEVYVGLGAKRVRELFEAAKKKSPCIIFIDEIDAIGGSRKLKDQSALKMTLNELLVQMDGFEENNGVIVIGATNFIESLDDALLRPGRFDKHITVSLPDVGGRKEILEMYAKKTKLDANVDLNVIARGTTGFSGADLSNLMNQAALKASVDGLASITMSVLEYAKDKILMGAERKTAVITAETARCTAYHEAGHALVAVMTDGAMPIHKATIMPRGSSLGMVTMLPEGDQTSQSIKQMKAMMDVAMGGRVAEELILGKENTTSGASSDIASATNIARNMVTKYGFSDEIGLVRYGGTTGQEHASEETRNKIDSEVKKLTDSSFKRAREILTKYSKQHHLLAKTMLEYETLTGDEVRDLIKKGVKPKRAVINNDGGARGKRGVLSNDGDGKSKLSGLGKDDSSSKL</sequence>
<evidence type="ECO:0000313" key="17">
    <source>
        <dbReference type="Proteomes" id="UP000095751"/>
    </source>
</evidence>
<dbReference type="GO" id="GO:0004222">
    <property type="term" value="F:metalloendopeptidase activity"/>
    <property type="evidence" value="ECO:0007669"/>
    <property type="project" value="InterPro"/>
</dbReference>
<keyword evidence="6" id="KW-0479">Metal-binding</keyword>
<evidence type="ECO:0000259" key="15">
    <source>
        <dbReference type="SMART" id="SM00382"/>
    </source>
</evidence>
<evidence type="ECO:0000256" key="4">
    <source>
        <dbReference type="ARBA" id="ARBA00010550"/>
    </source>
</evidence>
<dbReference type="FunFam" id="1.10.8.60:FF:000001">
    <property type="entry name" value="ATP-dependent zinc metalloprotease FtsH"/>
    <property type="match status" value="1"/>
</dbReference>
<evidence type="ECO:0000256" key="10">
    <source>
        <dbReference type="ARBA" id="ARBA00022840"/>
    </source>
</evidence>
<evidence type="ECO:0000256" key="1">
    <source>
        <dbReference type="ARBA" id="ARBA00001947"/>
    </source>
</evidence>
<comment type="similarity">
    <text evidence="3">In the C-terminal section; belongs to the peptidase M41 family.</text>
</comment>
<evidence type="ECO:0000256" key="5">
    <source>
        <dbReference type="ARBA" id="ARBA00022670"/>
    </source>
</evidence>
<dbReference type="InterPro" id="IPR027417">
    <property type="entry name" value="P-loop_NTPase"/>
</dbReference>
<protein>
    <submittedName>
        <fullName evidence="16">ATP-dependent metallopeptidase Hfl</fullName>
    </submittedName>
</protein>
<evidence type="ECO:0000256" key="12">
    <source>
        <dbReference type="ARBA" id="ARBA00023128"/>
    </source>
</evidence>
<keyword evidence="10 13" id="KW-0067">ATP-binding</keyword>
<dbReference type="FunCoup" id="A0A1E7FWI7">
    <property type="interactions" value="394"/>
</dbReference>
<dbReference type="OrthoDB" id="1413014at2759"/>
<reference evidence="16 17" key="1">
    <citation type="submission" date="2016-09" db="EMBL/GenBank/DDBJ databases">
        <title>Extensive genetic diversity and differential bi-allelic expression allows diatom success in the polar Southern Ocean.</title>
        <authorList>
            <consortium name="DOE Joint Genome Institute"/>
            <person name="Mock T."/>
            <person name="Otillar R.P."/>
            <person name="Strauss J."/>
            <person name="Dupont C."/>
            <person name="Frickenhaus S."/>
            <person name="Maumus F."/>
            <person name="Mcmullan M."/>
            <person name="Sanges R."/>
            <person name="Schmutz J."/>
            <person name="Toseland A."/>
            <person name="Valas R."/>
            <person name="Veluchamy A."/>
            <person name="Ward B.J."/>
            <person name="Allen A."/>
            <person name="Barry K."/>
            <person name="Falciatore A."/>
            <person name="Ferrante M."/>
            <person name="Fortunato A.E."/>
            <person name="Gloeckner G."/>
            <person name="Gruber A."/>
            <person name="Hipkin R."/>
            <person name="Janech M."/>
            <person name="Kroth P."/>
            <person name="Leese F."/>
            <person name="Lindquist E."/>
            <person name="Lyon B.R."/>
            <person name="Martin J."/>
            <person name="Mayer C."/>
            <person name="Parker M."/>
            <person name="Quesneville H."/>
            <person name="Raymond J."/>
            <person name="Uhlig C."/>
            <person name="Valentin K.U."/>
            <person name="Worden A.Z."/>
            <person name="Armbrust E.V."/>
            <person name="Bowler C."/>
            <person name="Green B."/>
            <person name="Moulton V."/>
            <person name="Van Oosterhout C."/>
            <person name="Grigoriev I."/>
        </authorList>
    </citation>
    <scope>NUCLEOTIDE SEQUENCE [LARGE SCALE GENOMIC DNA]</scope>
    <source>
        <strain evidence="16 17">CCMP1102</strain>
    </source>
</reference>
<keyword evidence="9" id="KW-0862">Zinc</keyword>
<proteinExistence type="inferred from homology"/>
<dbReference type="InterPro" id="IPR000642">
    <property type="entry name" value="Peptidase_M41"/>
</dbReference>
<evidence type="ECO:0000256" key="13">
    <source>
        <dbReference type="RuleBase" id="RU003651"/>
    </source>
</evidence>
<dbReference type="Gene3D" id="1.10.8.60">
    <property type="match status" value="1"/>
</dbReference>
<dbReference type="InterPro" id="IPR003960">
    <property type="entry name" value="ATPase_AAA_CS"/>
</dbReference>
<dbReference type="KEGG" id="fcy:FRACYDRAFT_205321"/>
<keyword evidence="7 13" id="KW-0547">Nucleotide-binding</keyword>
<gene>
    <name evidence="16" type="ORF">FRACYDRAFT_205321</name>
</gene>
<dbReference type="EMBL" id="KV784353">
    <property type="protein sequence ID" value="OEU22512.1"/>
    <property type="molecule type" value="Genomic_DNA"/>
</dbReference>